<dbReference type="OrthoDB" id="1149160at2"/>
<dbReference type="SUPFAM" id="SSF110296">
    <property type="entry name" value="Oligoxyloglucan reducing end-specific cellobiohydrolase"/>
    <property type="match status" value="1"/>
</dbReference>
<protein>
    <recommendedName>
        <fullName evidence="3">BNR/Asp-box repeat protein</fullName>
    </recommendedName>
</protein>
<accession>I3Z181</accession>
<evidence type="ECO:0000313" key="2">
    <source>
        <dbReference type="Proteomes" id="UP000006050"/>
    </source>
</evidence>
<dbReference type="Proteomes" id="UP000006050">
    <property type="component" value="Chromosome"/>
</dbReference>
<dbReference type="PATRIC" id="fig|866536.3.peg.350"/>
<dbReference type="eggNOG" id="ENOG5033F90">
    <property type="taxonomic scope" value="Bacteria"/>
</dbReference>
<dbReference type="RefSeq" id="WP_014771014.1">
    <property type="nucleotide sequence ID" value="NC_018010.1"/>
</dbReference>
<evidence type="ECO:0008006" key="3">
    <source>
        <dbReference type="Google" id="ProtNLM"/>
    </source>
</evidence>
<organism evidence="1 2">
    <name type="scientific">Belliella baltica (strain DSM 15883 / CIP 108006 / LMG 21964 / BA134)</name>
    <dbReference type="NCBI Taxonomy" id="866536"/>
    <lineage>
        <taxon>Bacteria</taxon>
        <taxon>Pseudomonadati</taxon>
        <taxon>Bacteroidota</taxon>
        <taxon>Cytophagia</taxon>
        <taxon>Cytophagales</taxon>
        <taxon>Cyclobacteriaceae</taxon>
        <taxon>Belliella</taxon>
    </lineage>
</organism>
<proteinExistence type="predicted"/>
<evidence type="ECO:0000313" key="1">
    <source>
        <dbReference type="EMBL" id="AFL82999.1"/>
    </source>
</evidence>
<gene>
    <name evidence="1" type="ordered locus">Belba_0336</name>
</gene>
<dbReference type="EMBL" id="CP003281">
    <property type="protein sequence ID" value="AFL82999.1"/>
    <property type="molecule type" value="Genomic_DNA"/>
</dbReference>
<dbReference type="AlphaFoldDB" id="I3Z181"/>
<sequence length="76" mass="8621">MGFMINRGKELIRISPTQPNKIEYSTSSGRSWMTRYVGSTCGDFLDLIDNGREILGTTTKGLYYSTSDGRSWMKRS</sequence>
<dbReference type="KEGG" id="bbd:Belba_0336"/>
<dbReference type="HOGENOM" id="CLU_2646854_0_0_10"/>
<reference evidence="2" key="1">
    <citation type="submission" date="2012-06" db="EMBL/GenBank/DDBJ databases">
        <title>The complete genome of Belliella baltica DSM 15883.</title>
        <authorList>
            <person name="Lucas S."/>
            <person name="Copeland A."/>
            <person name="Lapidus A."/>
            <person name="Goodwin L."/>
            <person name="Pitluck S."/>
            <person name="Peters L."/>
            <person name="Mikhailova N."/>
            <person name="Davenport K."/>
            <person name="Kyrpides N."/>
            <person name="Mavromatis K."/>
            <person name="Pagani I."/>
            <person name="Ivanova N."/>
            <person name="Ovchinnikova G."/>
            <person name="Zeytun A."/>
            <person name="Detter J.C."/>
            <person name="Han C."/>
            <person name="Land M."/>
            <person name="Hauser L."/>
            <person name="Markowitz V."/>
            <person name="Cheng J.-F."/>
            <person name="Hugenholtz P."/>
            <person name="Woyke T."/>
            <person name="Wu D."/>
            <person name="Tindall B."/>
            <person name="Pomrenke H."/>
            <person name="Brambilla E."/>
            <person name="Klenk H.-P."/>
            <person name="Eisen J.A."/>
        </authorList>
    </citation>
    <scope>NUCLEOTIDE SEQUENCE [LARGE SCALE GENOMIC DNA]</scope>
    <source>
        <strain evidence="2">DSM 15883 / CIP 108006 / LMG 21964 / BA134</strain>
    </source>
</reference>
<name>I3Z181_BELBD</name>
<keyword evidence="2" id="KW-1185">Reference proteome</keyword>